<dbReference type="PANTHER" id="PTHR42721:SF3">
    <property type="entry name" value="BETA-D-XYLOSIDASE 5-RELATED"/>
    <property type="match status" value="1"/>
</dbReference>
<keyword evidence="14" id="KW-1185">Reference proteome</keyword>
<evidence type="ECO:0000256" key="5">
    <source>
        <dbReference type="ARBA" id="ARBA00022801"/>
    </source>
</evidence>
<dbReference type="PROSITE" id="PS51820">
    <property type="entry name" value="PA14"/>
    <property type="match status" value="1"/>
</dbReference>
<dbReference type="SMART" id="SM01217">
    <property type="entry name" value="Fn3_like"/>
    <property type="match status" value="1"/>
</dbReference>
<dbReference type="SUPFAM" id="SSF52279">
    <property type="entry name" value="Beta-D-glucan exohydrolase, C-terminal domain"/>
    <property type="match status" value="1"/>
</dbReference>
<dbReference type="PRINTS" id="PR00133">
    <property type="entry name" value="GLHYDRLASE3"/>
</dbReference>
<organism evidence="13 14">
    <name type="scientific">Sporothrix bragantina</name>
    <dbReference type="NCBI Taxonomy" id="671064"/>
    <lineage>
        <taxon>Eukaryota</taxon>
        <taxon>Fungi</taxon>
        <taxon>Dikarya</taxon>
        <taxon>Ascomycota</taxon>
        <taxon>Pezizomycotina</taxon>
        <taxon>Sordariomycetes</taxon>
        <taxon>Sordariomycetidae</taxon>
        <taxon>Ophiostomatales</taxon>
        <taxon>Ophiostomataceae</taxon>
        <taxon>Sporothrix</taxon>
    </lineage>
</organism>
<dbReference type="EC" id="3.2.1.37" evidence="11"/>
<gene>
    <name evidence="13" type="ORF">SBRCBS47491_009055</name>
</gene>
<feature type="domain" description="PA14" evidence="12">
    <location>
        <begin position="464"/>
        <end position="641"/>
    </location>
</feature>
<dbReference type="InterPro" id="IPR001764">
    <property type="entry name" value="Glyco_hydro_3_N"/>
</dbReference>
<dbReference type="SUPFAM" id="SSF56988">
    <property type="entry name" value="Anthrax protective antigen"/>
    <property type="match status" value="1"/>
</dbReference>
<dbReference type="Pfam" id="PF00933">
    <property type="entry name" value="Glyco_hydro_3"/>
    <property type="match status" value="1"/>
</dbReference>
<proteinExistence type="inferred from homology"/>
<comment type="pathway">
    <text evidence="1">Glycan degradation; xylan degradation.</text>
</comment>
<dbReference type="InterPro" id="IPR036962">
    <property type="entry name" value="Glyco_hydro_3_N_sf"/>
</dbReference>
<dbReference type="Pfam" id="PF14310">
    <property type="entry name" value="Fn3-like"/>
    <property type="match status" value="1"/>
</dbReference>
<keyword evidence="8" id="KW-0326">Glycosidase</keyword>
<evidence type="ECO:0000256" key="2">
    <source>
        <dbReference type="ARBA" id="ARBA00005336"/>
    </source>
</evidence>
<keyword evidence="3" id="KW-0858">Xylan degradation</keyword>
<evidence type="ECO:0000256" key="3">
    <source>
        <dbReference type="ARBA" id="ARBA00022651"/>
    </source>
</evidence>
<dbReference type="InterPro" id="IPR002772">
    <property type="entry name" value="Glyco_hydro_3_C"/>
</dbReference>
<accession>A0ABP0CTY2</accession>
<keyword evidence="6" id="KW-0325">Glycoprotein</keyword>
<reference evidence="13 14" key="1">
    <citation type="submission" date="2024-01" db="EMBL/GenBank/DDBJ databases">
        <authorList>
            <person name="Allen C."/>
            <person name="Tagirdzhanova G."/>
        </authorList>
    </citation>
    <scope>NUCLEOTIDE SEQUENCE [LARGE SCALE GENOMIC DNA]</scope>
</reference>
<evidence type="ECO:0000256" key="4">
    <source>
        <dbReference type="ARBA" id="ARBA00022729"/>
    </source>
</evidence>
<keyword evidence="4" id="KW-0732">Signal</keyword>
<dbReference type="Gene3D" id="2.60.40.10">
    <property type="entry name" value="Immunoglobulins"/>
    <property type="match status" value="1"/>
</dbReference>
<sequence length="915" mass="99637">MTIEDLALQLHLMFGDNLIGPSVDDTQYDHVMRFTPDSPVGNIHDLYSLNVSRHNDLQKRNLAAARIPIPFLHLGECLHSVGSFKQSLFPQPLGLAASFDPDLVRRVSRAIGTEARSIGIHACLAPVLDLGRDPRWGRTQEGWGEDKVLTTHMGVAFSRGLSKDGALADPDAVVPVMKHFAAHGSPASGRNTAPFHGLGKREIIQELMMPFQAAIELGSVRGVMMAYNEIDGIPAAVHPLLYAKLEEWGFNGFVIADDTAIRELQTVHRVAASPADAIGQWFNAGGMVQFYDYPLDVFLNSTRDLVANGTVSLKTLQAHVRTILGVKWDLGLFQQPFVPDDIDPAQLMDKHHDLVLEAAEKSIALLKNDNDTLPFLSQENSPTIALLGPFSDTLNFGDYSGTWGQTPASDAITLRQALLNYARDNYSTLNSPRSHVLSSWAADSWEYVSQNVIPPYLLSPPNSTSEGGLTAIYYPNIDFTGEPLVLKNPQVPALDWGIFPPAGLPSANFSAVWEGTLTSPVDVATDGWIGVAVGPYSLAKLFIDGELIVTLGDENGSESSSTILGNILPWSFVNNQTRNDGPPGAAPFTFRPQTTYDIRIEYQAWGASHILQENVASLRSQMLLFWNLVDRSETKAVHNALDLAHRSDVVVFAVGSAWNSDGENGDRSSLGLPPSQEALVEAVLSTTDKPVVLVLFGGRPLAIPQHYRRAAAVVSAFFPGPAGGQAIADVLFGIVDPGGSRLPRTVPRSIGQLPVRYDEKPSDRSAQYVDATREDTRPCYSFGRGLSYTTFGISGFTAESNSSLSSFTLGDTITFSIDLCNTGARRGSFALQIYLLGRVSVVTQPIRQLVAFQRVDDLAPSETRRITASLDVDRILRILDRSDQWMLERGLYEFAARSHGGDDAEEYGRAALTCV</sequence>
<comment type="caution">
    <text evidence="13">The sequence shown here is derived from an EMBL/GenBank/DDBJ whole genome shotgun (WGS) entry which is preliminary data.</text>
</comment>
<dbReference type="SUPFAM" id="SSF51445">
    <property type="entry name" value="(Trans)glycosidases"/>
    <property type="match status" value="1"/>
</dbReference>
<evidence type="ECO:0000256" key="10">
    <source>
        <dbReference type="ARBA" id="ARBA00024574"/>
    </source>
</evidence>
<evidence type="ECO:0000313" key="14">
    <source>
        <dbReference type="Proteomes" id="UP001642406"/>
    </source>
</evidence>
<evidence type="ECO:0000313" key="13">
    <source>
        <dbReference type="EMBL" id="CAK7234751.1"/>
    </source>
</evidence>
<dbReference type="Pfam" id="PF01915">
    <property type="entry name" value="Glyco_hydro_3_C"/>
    <property type="match status" value="1"/>
</dbReference>
<keyword evidence="9" id="KW-0624">Polysaccharide degradation</keyword>
<name>A0ABP0CTY2_9PEZI</name>
<dbReference type="Gene3D" id="3.20.20.300">
    <property type="entry name" value="Glycoside hydrolase, family 3, N-terminal domain"/>
    <property type="match status" value="1"/>
</dbReference>
<evidence type="ECO:0000256" key="6">
    <source>
        <dbReference type="ARBA" id="ARBA00023180"/>
    </source>
</evidence>
<protein>
    <recommendedName>
        <fullName evidence="11">xylan 1,4-beta-xylosidase</fullName>
        <ecNumber evidence="11">3.2.1.37</ecNumber>
    </recommendedName>
</protein>
<dbReference type="InterPro" id="IPR013783">
    <property type="entry name" value="Ig-like_fold"/>
</dbReference>
<dbReference type="Proteomes" id="UP001642406">
    <property type="component" value="Unassembled WGS sequence"/>
</dbReference>
<evidence type="ECO:0000256" key="8">
    <source>
        <dbReference type="ARBA" id="ARBA00023295"/>
    </source>
</evidence>
<keyword evidence="5" id="KW-0378">Hydrolase</keyword>
<dbReference type="InterPro" id="IPR044993">
    <property type="entry name" value="BXL"/>
</dbReference>
<evidence type="ECO:0000259" key="12">
    <source>
        <dbReference type="PROSITE" id="PS51820"/>
    </source>
</evidence>
<dbReference type="PANTHER" id="PTHR42721">
    <property type="entry name" value="SUGAR HYDROLASE-RELATED"/>
    <property type="match status" value="1"/>
</dbReference>
<dbReference type="InterPro" id="IPR037524">
    <property type="entry name" value="PA14/GLEYA"/>
</dbReference>
<comment type="similarity">
    <text evidence="2">Belongs to the glycosyl hydrolase 3 family.</text>
</comment>
<evidence type="ECO:0000256" key="1">
    <source>
        <dbReference type="ARBA" id="ARBA00004851"/>
    </source>
</evidence>
<dbReference type="EMBL" id="CAWUHC010000132">
    <property type="protein sequence ID" value="CAK7234751.1"/>
    <property type="molecule type" value="Genomic_DNA"/>
</dbReference>
<evidence type="ECO:0000256" key="7">
    <source>
        <dbReference type="ARBA" id="ARBA00023277"/>
    </source>
</evidence>
<dbReference type="InterPro" id="IPR017853">
    <property type="entry name" value="GH"/>
</dbReference>
<keyword evidence="7" id="KW-0119">Carbohydrate metabolism</keyword>
<evidence type="ECO:0000256" key="11">
    <source>
        <dbReference type="ARBA" id="ARBA00026107"/>
    </source>
</evidence>
<dbReference type="InterPro" id="IPR036881">
    <property type="entry name" value="Glyco_hydro_3_C_sf"/>
</dbReference>
<comment type="catalytic activity">
    <reaction evidence="10">
        <text>Hydrolysis of (1-&gt;4)-beta-D-xylans, to remove successive D-xylose residues from the non-reducing termini.</text>
        <dbReference type="EC" id="3.2.1.37"/>
    </reaction>
</comment>
<evidence type="ECO:0000256" key="9">
    <source>
        <dbReference type="ARBA" id="ARBA00023326"/>
    </source>
</evidence>
<dbReference type="InterPro" id="IPR026891">
    <property type="entry name" value="Fn3-like"/>
</dbReference>
<dbReference type="Gene3D" id="3.40.50.1700">
    <property type="entry name" value="Glycoside hydrolase family 3 C-terminal domain"/>
    <property type="match status" value="2"/>
</dbReference>